<evidence type="ECO:0000313" key="10">
    <source>
        <dbReference type="EMBL" id="MFC5526134.1"/>
    </source>
</evidence>
<dbReference type="InterPro" id="IPR009056">
    <property type="entry name" value="Cyt_c-like_dom"/>
</dbReference>
<dbReference type="Pfam" id="PF00034">
    <property type="entry name" value="Cytochrom_C"/>
    <property type="match status" value="1"/>
</dbReference>
<accession>A0ABW0QTM0</accession>
<comment type="caution">
    <text evidence="10">The sequence shown here is derived from an EMBL/GenBank/DDBJ whole genome shotgun (WGS) entry which is preliminary data.</text>
</comment>
<dbReference type="PROSITE" id="PS51007">
    <property type="entry name" value="CYTC"/>
    <property type="match status" value="1"/>
</dbReference>
<keyword evidence="11" id="KW-1185">Reference proteome</keyword>
<evidence type="ECO:0000256" key="6">
    <source>
        <dbReference type="ARBA" id="ARBA00023004"/>
    </source>
</evidence>
<name>A0ABW0QTM0_9GAMM</name>
<dbReference type="Proteomes" id="UP001596114">
    <property type="component" value="Unassembled WGS sequence"/>
</dbReference>
<dbReference type="SUPFAM" id="SSF46626">
    <property type="entry name" value="Cytochrome c"/>
    <property type="match status" value="1"/>
</dbReference>
<dbReference type="Gene3D" id="1.10.760.10">
    <property type="entry name" value="Cytochrome c-like domain"/>
    <property type="match status" value="1"/>
</dbReference>
<keyword evidence="3 8" id="KW-0349">Heme</keyword>
<evidence type="ECO:0000256" key="8">
    <source>
        <dbReference type="PROSITE-ProRule" id="PRU00433"/>
    </source>
</evidence>
<evidence type="ECO:0000256" key="5">
    <source>
        <dbReference type="ARBA" id="ARBA00022982"/>
    </source>
</evidence>
<evidence type="ECO:0000313" key="11">
    <source>
        <dbReference type="Proteomes" id="UP001596114"/>
    </source>
</evidence>
<protein>
    <recommendedName>
        <fullName evidence="1">Cytochrome c-551</fullName>
    </recommendedName>
    <alternativeName>
        <fullName evidence="7">Cytochrome c551</fullName>
    </alternativeName>
</protein>
<keyword evidence="2" id="KW-0813">Transport</keyword>
<keyword evidence="5" id="KW-0249">Electron transport</keyword>
<evidence type="ECO:0000256" key="4">
    <source>
        <dbReference type="ARBA" id="ARBA00022723"/>
    </source>
</evidence>
<dbReference type="RefSeq" id="WP_377319679.1">
    <property type="nucleotide sequence ID" value="NZ_JBHSNF010000002.1"/>
</dbReference>
<keyword evidence="6 8" id="KW-0408">Iron</keyword>
<sequence>MAIFIPPPMVGRMGHDDNLLMPLVCFERCHRPLLGKIIHQGETEMMNISRSALAIIVTGIAIVAFLPASRAADMDAAKTLARANNCFKCHAISRDKDGPGWKKVADKYKGNPDAEAKLIHHLTSGEMVKLADGSQVHHEIIKTDPANDTAQIKNLVDWILSL</sequence>
<evidence type="ECO:0000259" key="9">
    <source>
        <dbReference type="PROSITE" id="PS51007"/>
    </source>
</evidence>
<reference evidence="11" key="1">
    <citation type="journal article" date="2019" name="Int. J. Syst. Evol. Microbiol.">
        <title>The Global Catalogue of Microorganisms (GCM) 10K type strain sequencing project: providing services to taxonomists for standard genome sequencing and annotation.</title>
        <authorList>
            <consortium name="The Broad Institute Genomics Platform"/>
            <consortium name="The Broad Institute Genome Sequencing Center for Infectious Disease"/>
            <person name="Wu L."/>
            <person name="Ma J."/>
        </authorList>
    </citation>
    <scope>NUCLEOTIDE SEQUENCE [LARGE SCALE GENOMIC DNA]</scope>
    <source>
        <strain evidence="11">CGMCC 1.16619</strain>
    </source>
</reference>
<dbReference type="EMBL" id="JBHSNF010000002">
    <property type="protein sequence ID" value="MFC5526134.1"/>
    <property type="molecule type" value="Genomic_DNA"/>
</dbReference>
<organism evidence="10 11">
    <name type="scientific">Rhodanobacter ginsengisoli</name>
    <dbReference type="NCBI Taxonomy" id="418646"/>
    <lineage>
        <taxon>Bacteria</taxon>
        <taxon>Pseudomonadati</taxon>
        <taxon>Pseudomonadota</taxon>
        <taxon>Gammaproteobacteria</taxon>
        <taxon>Lysobacterales</taxon>
        <taxon>Rhodanobacteraceae</taxon>
        <taxon>Rhodanobacter</taxon>
    </lineage>
</organism>
<dbReference type="InterPro" id="IPR036909">
    <property type="entry name" value="Cyt_c-like_dom_sf"/>
</dbReference>
<evidence type="ECO:0000256" key="7">
    <source>
        <dbReference type="ARBA" id="ARBA00031244"/>
    </source>
</evidence>
<keyword evidence="4 8" id="KW-0479">Metal-binding</keyword>
<evidence type="ECO:0000256" key="3">
    <source>
        <dbReference type="ARBA" id="ARBA00022617"/>
    </source>
</evidence>
<dbReference type="InterPro" id="IPR002324">
    <property type="entry name" value="Cyt_c_ID"/>
</dbReference>
<evidence type="ECO:0000256" key="2">
    <source>
        <dbReference type="ARBA" id="ARBA00022448"/>
    </source>
</evidence>
<gene>
    <name evidence="10" type="ORF">ACFPPA_10300</name>
</gene>
<dbReference type="PRINTS" id="PR00606">
    <property type="entry name" value="CYTCHROMECID"/>
</dbReference>
<proteinExistence type="predicted"/>
<evidence type="ECO:0000256" key="1">
    <source>
        <dbReference type="ARBA" id="ARBA00021020"/>
    </source>
</evidence>
<feature type="domain" description="Cytochrome c" evidence="9">
    <location>
        <begin position="72"/>
        <end position="162"/>
    </location>
</feature>